<dbReference type="SUPFAM" id="SSF52540">
    <property type="entry name" value="P-loop containing nucleoside triphosphate hydrolases"/>
    <property type="match status" value="1"/>
</dbReference>
<dbReference type="InterPro" id="IPR011527">
    <property type="entry name" value="ABC1_TM_dom"/>
</dbReference>
<dbReference type="Gene3D" id="3.40.50.300">
    <property type="entry name" value="P-loop containing nucleotide triphosphate hydrolases"/>
    <property type="match status" value="1"/>
</dbReference>
<evidence type="ECO:0000259" key="10">
    <source>
        <dbReference type="PROSITE" id="PS50929"/>
    </source>
</evidence>
<dbReference type="InterPro" id="IPR003593">
    <property type="entry name" value="AAA+_ATPase"/>
</dbReference>
<organism evidence="11 12">
    <name type="scientific">Candidatus Scatosoma pullistercoris</name>
    <dbReference type="NCBI Taxonomy" id="2840934"/>
    <lineage>
        <taxon>Bacteria</taxon>
        <taxon>Bacillati</taxon>
        <taxon>Bacillota</taxon>
        <taxon>Clostridia</taxon>
        <taxon>Candidatus Scatosoma</taxon>
    </lineage>
</organism>
<dbReference type="GO" id="GO:0016887">
    <property type="term" value="F:ATP hydrolysis activity"/>
    <property type="evidence" value="ECO:0007669"/>
    <property type="project" value="InterPro"/>
</dbReference>
<gene>
    <name evidence="11" type="ORF">IAC57_00200</name>
</gene>
<dbReference type="Pfam" id="PF00664">
    <property type="entry name" value="ABC_membrane"/>
    <property type="match status" value="1"/>
</dbReference>
<feature type="domain" description="ABC transmembrane type-1" evidence="10">
    <location>
        <begin position="1"/>
        <end position="288"/>
    </location>
</feature>
<comment type="caution">
    <text evidence="11">The sequence shown here is derived from an EMBL/GenBank/DDBJ whole genome shotgun (WGS) entry which is preliminary data.</text>
</comment>
<evidence type="ECO:0000256" key="3">
    <source>
        <dbReference type="ARBA" id="ARBA00022692"/>
    </source>
</evidence>
<dbReference type="CDD" id="cd18547">
    <property type="entry name" value="ABC_6TM_Tm288_like"/>
    <property type="match status" value="1"/>
</dbReference>
<feature type="domain" description="ABC transporter" evidence="9">
    <location>
        <begin position="320"/>
        <end position="553"/>
    </location>
</feature>
<evidence type="ECO:0000256" key="7">
    <source>
        <dbReference type="ARBA" id="ARBA00023136"/>
    </source>
</evidence>
<dbReference type="GO" id="GO:0005524">
    <property type="term" value="F:ATP binding"/>
    <property type="evidence" value="ECO:0007669"/>
    <property type="project" value="UniProtKB-KW"/>
</dbReference>
<sequence length="558" mass="61445">MALIIIGCNILSPQLIGGIIGQINDFANEGTGEVASLLKELAKPLVLLAAVYAVYSLFSWLKMYTLNQAVSRRVTCELRIAMADKISRLPVSYLDRTTTGEILARVNNNVSMMGNSIHEAIDVLLMGGLQLIAMGVMLFLENWLMALAVVLLVPLSAAFSTALAKRSMRYYDRLWKSYEQLYSCVEETYGGIETVKSYNMEETMKEKHAAINGELVRLNRRAVFLSSVVQPVIAFTNHFSFIAVCLLGGILAVRGTVGVAAVVTVVLYAKNFSSPLMQIANGLSSIQHFGSAAKEVYGFLDQEEMTTETLLLPARTEGNVEFCDVGFSYTPEKPLIEHLSFSVKAGQKVAIVGPTGAGKTTIVNLLMRFYDPVSGHIEIDGQNIEACRREAVRDKFSMVLQDTWLFEGTVYENIAYGREGVTREQVEAACRAAYCDRFIRLLPKGYDTVIDDATALSGGQKQLLTIARAFLSDRPLLILDEATSNVDTRTEILIQKAMDRLMKGKTCFVIAHRLSTIVNADMILAVDRGKIVDVGTHARLLEEGGFYAKLYNSQYAPA</sequence>
<dbReference type="PROSITE" id="PS50929">
    <property type="entry name" value="ABC_TM1F"/>
    <property type="match status" value="1"/>
</dbReference>
<dbReference type="PANTHER" id="PTHR43394:SF1">
    <property type="entry name" value="ATP-BINDING CASSETTE SUB-FAMILY B MEMBER 10, MITOCHONDRIAL"/>
    <property type="match status" value="1"/>
</dbReference>
<proteinExistence type="predicted"/>
<protein>
    <submittedName>
        <fullName evidence="11">ABC transporter ATP-binding protein</fullName>
    </submittedName>
</protein>
<dbReference type="PROSITE" id="PS50893">
    <property type="entry name" value="ABC_TRANSPORTER_2"/>
    <property type="match status" value="1"/>
</dbReference>
<keyword evidence="6 8" id="KW-1133">Transmembrane helix</keyword>
<evidence type="ECO:0000256" key="4">
    <source>
        <dbReference type="ARBA" id="ARBA00022741"/>
    </source>
</evidence>
<feature type="transmembrane region" description="Helical" evidence="8">
    <location>
        <begin position="250"/>
        <end position="269"/>
    </location>
</feature>
<dbReference type="SMART" id="SM00382">
    <property type="entry name" value="AAA"/>
    <property type="match status" value="1"/>
</dbReference>
<dbReference type="PANTHER" id="PTHR43394">
    <property type="entry name" value="ATP-DEPENDENT PERMEASE MDL1, MITOCHONDRIAL"/>
    <property type="match status" value="1"/>
</dbReference>
<dbReference type="Gene3D" id="1.20.1560.10">
    <property type="entry name" value="ABC transporter type 1, transmembrane domain"/>
    <property type="match status" value="1"/>
</dbReference>
<evidence type="ECO:0000256" key="5">
    <source>
        <dbReference type="ARBA" id="ARBA00022840"/>
    </source>
</evidence>
<reference evidence="11" key="2">
    <citation type="journal article" date="2021" name="PeerJ">
        <title>Extensive microbial diversity within the chicken gut microbiome revealed by metagenomics and culture.</title>
        <authorList>
            <person name="Gilroy R."/>
            <person name="Ravi A."/>
            <person name="Getino M."/>
            <person name="Pursley I."/>
            <person name="Horton D.L."/>
            <person name="Alikhan N.F."/>
            <person name="Baker D."/>
            <person name="Gharbi K."/>
            <person name="Hall N."/>
            <person name="Watson M."/>
            <person name="Adriaenssens E.M."/>
            <person name="Foster-Nyarko E."/>
            <person name="Jarju S."/>
            <person name="Secka A."/>
            <person name="Antonio M."/>
            <person name="Oren A."/>
            <person name="Chaudhuri R.R."/>
            <person name="La Ragione R."/>
            <person name="Hildebrand F."/>
            <person name="Pallen M.J."/>
        </authorList>
    </citation>
    <scope>NUCLEOTIDE SEQUENCE</scope>
    <source>
        <strain evidence="11">11687</strain>
    </source>
</reference>
<dbReference type="FunFam" id="3.40.50.300:FF:000287">
    <property type="entry name" value="Multidrug ABC transporter ATP-binding protein"/>
    <property type="match status" value="1"/>
</dbReference>
<keyword evidence="7 8" id="KW-0472">Membrane</keyword>
<evidence type="ECO:0000256" key="1">
    <source>
        <dbReference type="ARBA" id="ARBA00004651"/>
    </source>
</evidence>
<dbReference type="Pfam" id="PF00005">
    <property type="entry name" value="ABC_tran"/>
    <property type="match status" value="1"/>
</dbReference>
<feature type="transmembrane region" description="Helical" evidence="8">
    <location>
        <begin position="120"/>
        <end position="140"/>
    </location>
</feature>
<evidence type="ECO:0000259" key="9">
    <source>
        <dbReference type="PROSITE" id="PS50893"/>
    </source>
</evidence>
<evidence type="ECO:0000256" key="2">
    <source>
        <dbReference type="ARBA" id="ARBA00022448"/>
    </source>
</evidence>
<evidence type="ECO:0000256" key="6">
    <source>
        <dbReference type="ARBA" id="ARBA00022989"/>
    </source>
</evidence>
<reference evidence="11" key="1">
    <citation type="submission" date="2020-10" db="EMBL/GenBank/DDBJ databases">
        <authorList>
            <person name="Gilroy R."/>
        </authorList>
    </citation>
    <scope>NUCLEOTIDE SEQUENCE</scope>
    <source>
        <strain evidence="11">11687</strain>
    </source>
</reference>
<keyword evidence="2" id="KW-0813">Transport</keyword>
<dbReference type="InterPro" id="IPR036640">
    <property type="entry name" value="ABC1_TM_sf"/>
</dbReference>
<dbReference type="PROSITE" id="PS00211">
    <property type="entry name" value="ABC_TRANSPORTER_1"/>
    <property type="match status" value="1"/>
</dbReference>
<evidence type="ECO:0000256" key="8">
    <source>
        <dbReference type="SAM" id="Phobius"/>
    </source>
</evidence>
<keyword evidence="3 8" id="KW-0812">Transmembrane</keyword>
<keyword evidence="4" id="KW-0547">Nucleotide-binding</keyword>
<dbReference type="GO" id="GO:0015421">
    <property type="term" value="F:ABC-type oligopeptide transporter activity"/>
    <property type="evidence" value="ECO:0007669"/>
    <property type="project" value="TreeGrafter"/>
</dbReference>
<dbReference type="InterPro" id="IPR017871">
    <property type="entry name" value="ABC_transporter-like_CS"/>
</dbReference>
<feature type="transmembrane region" description="Helical" evidence="8">
    <location>
        <begin position="45"/>
        <end position="64"/>
    </location>
</feature>
<dbReference type="EMBL" id="DVMZ01000006">
    <property type="protein sequence ID" value="HIU58497.1"/>
    <property type="molecule type" value="Genomic_DNA"/>
</dbReference>
<dbReference type="AlphaFoldDB" id="A0A9D1MEC4"/>
<evidence type="ECO:0000313" key="11">
    <source>
        <dbReference type="EMBL" id="HIU58497.1"/>
    </source>
</evidence>
<dbReference type="InterPro" id="IPR039421">
    <property type="entry name" value="Type_1_exporter"/>
</dbReference>
<evidence type="ECO:0000313" key="12">
    <source>
        <dbReference type="Proteomes" id="UP000824081"/>
    </source>
</evidence>
<name>A0A9D1MEC4_9FIRM</name>
<keyword evidence="5 11" id="KW-0067">ATP-binding</keyword>
<dbReference type="InterPro" id="IPR003439">
    <property type="entry name" value="ABC_transporter-like_ATP-bd"/>
</dbReference>
<accession>A0A9D1MEC4</accession>
<dbReference type="Proteomes" id="UP000824081">
    <property type="component" value="Unassembled WGS sequence"/>
</dbReference>
<dbReference type="InterPro" id="IPR027417">
    <property type="entry name" value="P-loop_NTPase"/>
</dbReference>
<dbReference type="GO" id="GO:0005886">
    <property type="term" value="C:plasma membrane"/>
    <property type="evidence" value="ECO:0007669"/>
    <property type="project" value="UniProtKB-SubCell"/>
</dbReference>
<comment type="subcellular location">
    <subcellularLocation>
        <location evidence="1">Cell membrane</location>
        <topology evidence="1">Multi-pass membrane protein</topology>
    </subcellularLocation>
</comment>
<feature type="transmembrane region" description="Helical" evidence="8">
    <location>
        <begin position="146"/>
        <end position="164"/>
    </location>
</feature>
<dbReference type="SUPFAM" id="SSF90123">
    <property type="entry name" value="ABC transporter transmembrane region"/>
    <property type="match status" value="1"/>
</dbReference>